<organism evidence="5 6">
    <name type="scientific">Cladonia borealis</name>
    <dbReference type="NCBI Taxonomy" id="184061"/>
    <lineage>
        <taxon>Eukaryota</taxon>
        <taxon>Fungi</taxon>
        <taxon>Dikarya</taxon>
        <taxon>Ascomycota</taxon>
        <taxon>Pezizomycotina</taxon>
        <taxon>Lecanoromycetes</taxon>
        <taxon>OSLEUM clade</taxon>
        <taxon>Lecanoromycetidae</taxon>
        <taxon>Lecanorales</taxon>
        <taxon>Lecanorineae</taxon>
        <taxon>Cladoniaceae</taxon>
        <taxon>Cladonia</taxon>
    </lineage>
</organism>
<dbReference type="Pfam" id="PF12796">
    <property type="entry name" value="Ank_2"/>
    <property type="match status" value="2"/>
</dbReference>
<dbReference type="InterPro" id="IPR036770">
    <property type="entry name" value="Ankyrin_rpt-contain_sf"/>
</dbReference>
<dbReference type="InterPro" id="IPR002110">
    <property type="entry name" value="Ankyrin_rpt"/>
</dbReference>
<feature type="coiled-coil region" evidence="4">
    <location>
        <begin position="34"/>
        <end position="91"/>
    </location>
</feature>
<sequence>MDPLSISVGVVTLLGAVKSIQKRISATRHAPQEVKLLQQELNSLQDLLQQVENAAPTQTENGNAKGLSGEATGLDLQLAQLSAKLQEFEQLLHDYTPRPAPTRFGVDRPHLGWWRAGQRAESANKLRAEVNVLRSNLTASLCAVLLTRIDRVEVAVKEGIPHHIETKALLREGNSHQEETSKLLKNVVKYFDYCPLLHSPKFQVTGDGVDCSFNVPVTGPAEVHSTESESSIATMTRRQQNRHSATNEFDLGLYANMTRAHCKAWCSCSCHKKNIIRLKQPFHSDKGGHLTFSYRGLPWITAECDEKKTCYSRSLPYIAATIHFPVWFWRRYVSTSLTYNSLDGSKFLLRTPRTVDWTPKLWKFAQEGNIRAVQDLFARRAASPLDVSPIGGSALHFAAGNKHIELCEFLVSQGALADHEDEFKNSGTSLVWDNYLSNNLTKKDGAIVTTVFNDSEYIESRQFTILHKIVLGLIPKSLQDELEFSTKGIDLVDSSGRTCVSWAAGRGDAEKLKLLLDCGANPNIPDIRGSTALHHVANLACCELLINHDADVFARNEFGHTTLISLTRSKDCVPVLKRLVKAKVDVNARDKADETALCHEFVALAKLTDTARFLLDNDADINAATDHNDTILNFTIKHNAHDILRLLFERGVEYTLVTVYGQTILHLAARMADVQTISILQQYDLSKLDVAALDHDGKSAIDYVDERDADTMESDFRRKFEELYRSILSSQLPSLTTQMVALDMNGALSKTPSVTCLTPLTNEDDDVAGNEDAEPLIPENALEHGAAVFYDAFEHLEHTTPVQIAV</sequence>
<evidence type="ECO:0008006" key="7">
    <source>
        <dbReference type="Google" id="ProtNLM"/>
    </source>
</evidence>
<dbReference type="PANTHER" id="PTHR24198:SF165">
    <property type="entry name" value="ANKYRIN REPEAT-CONTAINING PROTEIN-RELATED"/>
    <property type="match status" value="1"/>
</dbReference>
<keyword evidence="4" id="KW-0175">Coiled coil</keyword>
<dbReference type="Proteomes" id="UP001166286">
    <property type="component" value="Unassembled WGS sequence"/>
</dbReference>
<evidence type="ECO:0000256" key="1">
    <source>
        <dbReference type="ARBA" id="ARBA00022737"/>
    </source>
</evidence>
<feature type="repeat" description="ANK" evidence="3">
    <location>
        <begin position="495"/>
        <end position="527"/>
    </location>
</feature>
<feature type="repeat" description="ANK" evidence="3">
    <location>
        <begin position="390"/>
        <end position="422"/>
    </location>
</feature>
<comment type="caution">
    <text evidence="5">The sequence shown here is derived from an EMBL/GenBank/DDBJ whole genome shotgun (WGS) entry which is preliminary data.</text>
</comment>
<dbReference type="AlphaFoldDB" id="A0AA39QU04"/>
<evidence type="ECO:0000256" key="2">
    <source>
        <dbReference type="ARBA" id="ARBA00023043"/>
    </source>
</evidence>
<proteinExistence type="predicted"/>
<gene>
    <name evidence="5" type="ORF">JMJ35_009602</name>
</gene>
<protein>
    <recommendedName>
        <fullName evidence="7">Ankyrin</fullName>
    </recommendedName>
</protein>
<dbReference type="PROSITE" id="PS50297">
    <property type="entry name" value="ANK_REP_REGION"/>
    <property type="match status" value="2"/>
</dbReference>
<reference evidence="5" key="1">
    <citation type="submission" date="2023-03" db="EMBL/GenBank/DDBJ databases">
        <title>Complete genome of Cladonia borealis.</title>
        <authorList>
            <person name="Park H."/>
        </authorList>
    </citation>
    <scope>NUCLEOTIDE SEQUENCE</scope>
    <source>
        <strain evidence="5">ANT050790</strain>
    </source>
</reference>
<evidence type="ECO:0000313" key="6">
    <source>
        <dbReference type="Proteomes" id="UP001166286"/>
    </source>
</evidence>
<dbReference type="PROSITE" id="PS50088">
    <property type="entry name" value="ANK_REPEAT"/>
    <property type="match status" value="2"/>
</dbReference>
<name>A0AA39QU04_9LECA</name>
<dbReference type="SMART" id="SM00248">
    <property type="entry name" value="ANK"/>
    <property type="match status" value="7"/>
</dbReference>
<dbReference type="EMBL" id="JAFEKC020000022">
    <property type="protein sequence ID" value="KAK0507713.1"/>
    <property type="molecule type" value="Genomic_DNA"/>
</dbReference>
<dbReference type="PANTHER" id="PTHR24198">
    <property type="entry name" value="ANKYRIN REPEAT AND PROTEIN KINASE DOMAIN-CONTAINING PROTEIN"/>
    <property type="match status" value="1"/>
</dbReference>
<evidence type="ECO:0000313" key="5">
    <source>
        <dbReference type="EMBL" id="KAK0507713.1"/>
    </source>
</evidence>
<keyword evidence="1" id="KW-0677">Repeat</keyword>
<evidence type="ECO:0000256" key="3">
    <source>
        <dbReference type="PROSITE-ProRule" id="PRU00023"/>
    </source>
</evidence>
<evidence type="ECO:0000256" key="4">
    <source>
        <dbReference type="SAM" id="Coils"/>
    </source>
</evidence>
<dbReference type="Pfam" id="PF00023">
    <property type="entry name" value="Ank"/>
    <property type="match status" value="1"/>
</dbReference>
<accession>A0AA39QU04</accession>
<keyword evidence="2 3" id="KW-0040">ANK repeat</keyword>
<keyword evidence="6" id="KW-1185">Reference proteome</keyword>
<dbReference type="Gene3D" id="1.25.40.20">
    <property type="entry name" value="Ankyrin repeat-containing domain"/>
    <property type="match status" value="3"/>
</dbReference>
<dbReference type="SUPFAM" id="SSF48403">
    <property type="entry name" value="Ankyrin repeat"/>
    <property type="match status" value="1"/>
</dbReference>